<reference evidence="2 3" key="1">
    <citation type="submission" date="2018-12" db="EMBL/GenBank/DDBJ databases">
        <title>Mesorhizobium carbonis sp. nov., isolated from coal mine water.</title>
        <authorList>
            <person name="Xin W."/>
            <person name="Xu Z."/>
            <person name="Xiang F."/>
            <person name="Zhang J."/>
            <person name="Xi L."/>
            <person name="Liu J."/>
        </authorList>
    </citation>
    <scope>NUCLEOTIDE SEQUENCE [LARGE SCALE GENOMIC DNA]</scope>
    <source>
        <strain evidence="2 3">B2.3</strain>
    </source>
</reference>
<evidence type="ECO:0000256" key="1">
    <source>
        <dbReference type="SAM" id="MobiDB-lite"/>
    </source>
</evidence>
<comment type="caution">
    <text evidence="2">The sequence shown here is derived from an EMBL/GenBank/DDBJ whole genome shotgun (WGS) entry which is preliminary data.</text>
</comment>
<feature type="region of interest" description="Disordered" evidence="1">
    <location>
        <begin position="126"/>
        <end position="175"/>
    </location>
</feature>
<dbReference type="RefSeq" id="WP_126702384.1">
    <property type="nucleotide sequence ID" value="NZ_RWKW01000118.1"/>
</dbReference>
<dbReference type="EMBL" id="RWKW01000118">
    <property type="protein sequence ID" value="RST82127.1"/>
    <property type="molecule type" value="Genomic_DNA"/>
</dbReference>
<evidence type="ECO:0000313" key="3">
    <source>
        <dbReference type="Proteomes" id="UP000278398"/>
    </source>
</evidence>
<organism evidence="2 3">
    <name type="scientific">Aquibium carbonis</name>
    <dbReference type="NCBI Taxonomy" id="2495581"/>
    <lineage>
        <taxon>Bacteria</taxon>
        <taxon>Pseudomonadati</taxon>
        <taxon>Pseudomonadota</taxon>
        <taxon>Alphaproteobacteria</taxon>
        <taxon>Hyphomicrobiales</taxon>
        <taxon>Phyllobacteriaceae</taxon>
        <taxon>Aquibium</taxon>
    </lineage>
</organism>
<protein>
    <submittedName>
        <fullName evidence="2">Uncharacterized protein</fullName>
    </submittedName>
</protein>
<proteinExistence type="predicted"/>
<feature type="region of interest" description="Disordered" evidence="1">
    <location>
        <begin position="1"/>
        <end position="32"/>
    </location>
</feature>
<evidence type="ECO:0000313" key="2">
    <source>
        <dbReference type="EMBL" id="RST82127.1"/>
    </source>
</evidence>
<name>A0A429YL19_9HYPH</name>
<accession>A0A429YL19</accession>
<dbReference type="OrthoDB" id="7949760at2"/>
<keyword evidence="3" id="KW-1185">Reference proteome</keyword>
<gene>
    <name evidence="2" type="ORF">EJC49_23595</name>
</gene>
<feature type="compositionally biased region" description="Basic and acidic residues" evidence="1">
    <location>
        <begin position="1"/>
        <end position="24"/>
    </location>
</feature>
<dbReference type="Proteomes" id="UP000278398">
    <property type="component" value="Unassembled WGS sequence"/>
</dbReference>
<feature type="region of interest" description="Disordered" evidence="1">
    <location>
        <begin position="46"/>
        <end position="78"/>
    </location>
</feature>
<dbReference type="AlphaFoldDB" id="A0A429YL19"/>
<sequence length="175" mass="19590">MAITRKDEARALDADERELVEKSHHPMVQELSDRELADLVKLVRARRDKAQTEASRRRREMRGKGAAKGATPSRADDGSRVKLDVLAMAVRRLNAENERRRQLAAKVSLAENARNALALKKAGEAEAPAETFNARTAHHGMRKNASDRRQNLVRPMELGRQRKAGAVAQAKRDSR</sequence>